<protein>
    <submittedName>
        <fullName evidence="5">Acetyl esterase/lipase</fullName>
    </submittedName>
</protein>
<dbReference type="Pfam" id="PF07859">
    <property type="entry name" value="Abhydrolase_3"/>
    <property type="match status" value="1"/>
</dbReference>
<feature type="domain" description="Alpha/beta hydrolase fold-3" evidence="4">
    <location>
        <begin position="88"/>
        <end position="290"/>
    </location>
</feature>
<dbReference type="SUPFAM" id="SSF53474">
    <property type="entry name" value="alpha/beta-Hydrolases"/>
    <property type="match status" value="1"/>
</dbReference>
<dbReference type="InterPro" id="IPR002168">
    <property type="entry name" value="Lipase_GDXG_HIS_AS"/>
</dbReference>
<gene>
    <name evidence="5" type="ORF">SAMN05216214_102278</name>
</gene>
<keyword evidence="2" id="KW-0378">Hydrolase</keyword>
<dbReference type="Gene3D" id="3.40.50.1820">
    <property type="entry name" value="alpha/beta hydrolase"/>
    <property type="match status" value="1"/>
</dbReference>
<dbReference type="Proteomes" id="UP000185766">
    <property type="component" value="Unassembled WGS sequence"/>
</dbReference>
<keyword evidence="6" id="KW-1185">Reference proteome</keyword>
<evidence type="ECO:0000259" key="4">
    <source>
        <dbReference type="Pfam" id="PF07859"/>
    </source>
</evidence>
<feature type="active site" evidence="3">
    <location>
        <position position="162"/>
    </location>
</feature>
<evidence type="ECO:0000256" key="3">
    <source>
        <dbReference type="PROSITE-ProRule" id="PRU10038"/>
    </source>
</evidence>
<dbReference type="InterPro" id="IPR029058">
    <property type="entry name" value="AB_hydrolase_fold"/>
</dbReference>
<dbReference type="PROSITE" id="PS01174">
    <property type="entry name" value="LIPASE_GDXG_SER"/>
    <property type="match status" value="1"/>
</dbReference>
<proteinExistence type="inferred from homology"/>
<reference evidence="5 6" key="1">
    <citation type="submission" date="2016-10" db="EMBL/GenBank/DDBJ databases">
        <authorList>
            <person name="de Groot N.N."/>
        </authorList>
    </citation>
    <scope>NUCLEOTIDE SEQUENCE [LARGE SCALE GENOMIC DNA]</scope>
    <source>
        <strain evidence="5 6">JCM 19513</strain>
    </source>
</reference>
<sequence>MNAPLPELTPLAQLPWQQRLLRSTMRGGLSLLFRGVIRPPLPVAWQRAWLRVLTLSSVVPKDVTISAVSLNGVPCERLAVQDKPIHAVLYVHGGAFCIGSPQTHRSITANLAKRSGAVVYAVDYRLTPEHAFPAGLDDVHNAYRGLLAAGFAPQNIAIAGDSAGGNLTLACVLRLLETGEPLPAALLPLSPLTDASRSQLHEPPAGDPLLNPQWVKQASAQYCAAEQLTDPLVSPVYAMAEQLKHFPPSLIQVGEDEILLNDSLRMHQALEAAGAAVSLERYPGYWHVFQAQVGLLQAADVALVRMVAFLRRHWRDA</sequence>
<name>A0A1H7H494_9GAMM</name>
<comment type="similarity">
    <text evidence="1">Belongs to the 'GDXG' lipolytic enzyme family.</text>
</comment>
<organism evidence="5 6">
    <name type="scientific">Atopomonas hussainii</name>
    <dbReference type="NCBI Taxonomy" id="1429083"/>
    <lineage>
        <taxon>Bacteria</taxon>
        <taxon>Pseudomonadati</taxon>
        <taxon>Pseudomonadota</taxon>
        <taxon>Gammaproteobacteria</taxon>
        <taxon>Pseudomonadales</taxon>
        <taxon>Pseudomonadaceae</taxon>
        <taxon>Atopomonas</taxon>
    </lineage>
</organism>
<dbReference type="RefSeq" id="WP_074864930.1">
    <property type="nucleotide sequence ID" value="NZ_FOAS01000002.1"/>
</dbReference>
<dbReference type="STRING" id="1429083.GCA_001885685_01948"/>
<dbReference type="PANTHER" id="PTHR48081:SF30">
    <property type="entry name" value="ACETYL-HYDROLASE LIPR-RELATED"/>
    <property type="match status" value="1"/>
</dbReference>
<dbReference type="InterPro" id="IPR050300">
    <property type="entry name" value="GDXG_lipolytic_enzyme"/>
</dbReference>
<dbReference type="AlphaFoldDB" id="A0A1H7H494"/>
<evidence type="ECO:0000256" key="1">
    <source>
        <dbReference type="ARBA" id="ARBA00010515"/>
    </source>
</evidence>
<dbReference type="InterPro" id="IPR013094">
    <property type="entry name" value="AB_hydrolase_3"/>
</dbReference>
<dbReference type="GO" id="GO:0004806">
    <property type="term" value="F:triacylglycerol lipase activity"/>
    <property type="evidence" value="ECO:0007669"/>
    <property type="project" value="TreeGrafter"/>
</dbReference>
<accession>A0A1H7H494</accession>
<dbReference type="PANTHER" id="PTHR48081">
    <property type="entry name" value="AB HYDROLASE SUPERFAMILY PROTEIN C4A8.06C"/>
    <property type="match status" value="1"/>
</dbReference>
<evidence type="ECO:0000313" key="5">
    <source>
        <dbReference type="EMBL" id="SEK45119.1"/>
    </source>
</evidence>
<evidence type="ECO:0000256" key="2">
    <source>
        <dbReference type="ARBA" id="ARBA00022801"/>
    </source>
</evidence>
<dbReference type="PROSITE" id="PS01173">
    <property type="entry name" value="LIPASE_GDXG_HIS"/>
    <property type="match status" value="1"/>
</dbReference>
<dbReference type="InterPro" id="IPR033140">
    <property type="entry name" value="Lipase_GDXG_put_SER_AS"/>
</dbReference>
<dbReference type="EMBL" id="FOAS01000002">
    <property type="protein sequence ID" value="SEK45119.1"/>
    <property type="molecule type" value="Genomic_DNA"/>
</dbReference>
<evidence type="ECO:0000313" key="6">
    <source>
        <dbReference type="Proteomes" id="UP000185766"/>
    </source>
</evidence>